<feature type="compositionally biased region" description="Basic residues" evidence="1">
    <location>
        <begin position="204"/>
        <end position="219"/>
    </location>
</feature>
<protein>
    <submittedName>
        <fullName evidence="2">Ribonuclease Z</fullName>
        <ecNumber evidence="2">3.1.26.11</ecNumber>
    </submittedName>
</protein>
<accession>A0A6J4S0C3</accession>
<dbReference type="GO" id="GO:0042781">
    <property type="term" value="F:3'-tRNA processing endoribonuclease activity"/>
    <property type="evidence" value="ECO:0007669"/>
    <property type="project" value="UniProtKB-EC"/>
</dbReference>
<dbReference type="AlphaFoldDB" id="A0A6J4S0C3"/>
<feature type="compositionally biased region" description="Basic residues" evidence="1">
    <location>
        <begin position="156"/>
        <end position="170"/>
    </location>
</feature>
<dbReference type="EMBL" id="CADCVV010000036">
    <property type="protein sequence ID" value="CAA9486269.1"/>
    <property type="molecule type" value="Genomic_DNA"/>
</dbReference>
<feature type="non-terminal residue" evidence="2">
    <location>
        <position position="1"/>
    </location>
</feature>
<name>A0A6J4S0C3_9ACTN</name>
<feature type="compositionally biased region" description="Basic residues" evidence="1">
    <location>
        <begin position="132"/>
        <end position="149"/>
    </location>
</feature>
<feature type="compositionally biased region" description="Basic residues" evidence="1">
    <location>
        <begin position="1"/>
        <end position="11"/>
    </location>
</feature>
<keyword evidence="2" id="KW-0378">Hydrolase</keyword>
<evidence type="ECO:0000313" key="2">
    <source>
        <dbReference type="EMBL" id="CAA9486269.1"/>
    </source>
</evidence>
<evidence type="ECO:0000256" key="1">
    <source>
        <dbReference type="SAM" id="MobiDB-lite"/>
    </source>
</evidence>
<feature type="compositionally biased region" description="Basic residues" evidence="1">
    <location>
        <begin position="60"/>
        <end position="71"/>
    </location>
</feature>
<feature type="compositionally biased region" description="Basic and acidic residues" evidence="1">
    <location>
        <begin position="72"/>
        <end position="89"/>
    </location>
</feature>
<proteinExistence type="predicted"/>
<feature type="compositionally biased region" description="Basic residues" evidence="1">
    <location>
        <begin position="182"/>
        <end position="192"/>
    </location>
</feature>
<sequence length="313" mass="34798">GSRRPLRRHRRLGPERAAGAAGDAREPRWRPPAVRLRRGHAASAPALDGTGRARGDLHHPLPRRPCPRPPRHAQDLRSARTRAAAERLRTGGARESVQEPAADARTPTVRTAARGARAQRRNRARGLPDRRLRGRPRRASTRVRRRRGRATGPFRRAARPGARRGARTRLRSAATRRDGTRRGRRSTFRSGRRPAATGAEGRPQRRHRSLRGRRRRGLGRRPSGPRGDLHRGRGAARSRDAPLDRARRRRARIPLRGHAARPHPRIAALRRPRAARGGADGVRADDRPAGLRSGGDPVSRAWIAGARSWGRGL</sequence>
<dbReference type="EC" id="3.1.26.11" evidence="2"/>
<feature type="non-terminal residue" evidence="2">
    <location>
        <position position="313"/>
    </location>
</feature>
<feature type="compositionally biased region" description="Low complexity" evidence="1">
    <location>
        <begin position="90"/>
        <end position="116"/>
    </location>
</feature>
<feature type="compositionally biased region" description="Basic and acidic residues" evidence="1">
    <location>
        <begin position="227"/>
        <end position="245"/>
    </location>
</feature>
<organism evidence="2">
    <name type="scientific">uncultured Solirubrobacterales bacterium</name>
    <dbReference type="NCBI Taxonomy" id="768556"/>
    <lineage>
        <taxon>Bacteria</taxon>
        <taxon>Bacillati</taxon>
        <taxon>Actinomycetota</taxon>
        <taxon>Thermoleophilia</taxon>
        <taxon>Solirubrobacterales</taxon>
        <taxon>environmental samples</taxon>
    </lineage>
</organism>
<gene>
    <name evidence="2" type="ORF">AVDCRST_MAG17-496</name>
</gene>
<feature type="region of interest" description="Disordered" evidence="1">
    <location>
        <begin position="270"/>
        <end position="298"/>
    </location>
</feature>
<reference evidence="2" key="1">
    <citation type="submission" date="2020-02" db="EMBL/GenBank/DDBJ databases">
        <authorList>
            <person name="Meier V. D."/>
        </authorList>
    </citation>
    <scope>NUCLEOTIDE SEQUENCE</scope>
    <source>
        <strain evidence="2">AVDCRST_MAG17</strain>
    </source>
</reference>
<feature type="region of interest" description="Disordered" evidence="1">
    <location>
        <begin position="1"/>
        <end position="252"/>
    </location>
</feature>